<gene>
    <name evidence="11" type="ORF">EIN_267910</name>
</gene>
<keyword evidence="8" id="KW-0498">Mitosis</keyword>
<evidence type="ECO:0000313" key="11">
    <source>
        <dbReference type="EMBL" id="ELP91055.1"/>
    </source>
</evidence>
<comment type="subcellular location">
    <subcellularLocation>
        <location evidence="1">Chromosome</location>
    </subcellularLocation>
    <subcellularLocation>
        <location evidence="2">Cytoplasm</location>
    </subcellularLocation>
</comment>
<dbReference type="GO" id="GO:0000796">
    <property type="term" value="C:condensin complex"/>
    <property type="evidence" value="ECO:0007669"/>
    <property type="project" value="InterPro"/>
</dbReference>
<dbReference type="OrthoDB" id="21155at2759"/>
<dbReference type="Pfam" id="PF05786">
    <property type="entry name" value="Cnd2"/>
    <property type="match status" value="1"/>
</dbReference>
<evidence type="ECO:0000256" key="7">
    <source>
        <dbReference type="ARBA" id="ARBA00022618"/>
    </source>
</evidence>
<evidence type="ECO:0000256" key="5">
    <source>
        <dbReference type="ARBA" id="ARBA00022454"/>
    </source>
</evidence>
<keyword evidence="5" id="KW-0158">Chromosome</keyword>
<evidence type="ECO:0000256" key="1">
    <source>
        <dbReference type="ARBA" id="ARBA00004286"/>
    </source>
</evidence>
<evidence type="ECO:0000313" key="12">
    <source>
        <dbReference type="Proteomes" id="UP000014680"/>
    </source>
</evidence>
<comment type="similarity">
    <text evidence="3">Belongs to the CND2 (condensin subunit 2) family.</text>
</comment>
<dbReference type="EMBL" id="KB206479">
    <property type="protein sequence ID" value="ELP91055.1"/>
    <property type="molecule type" value="Genomic_DNA"/>
</dbReference>
<dbReference type="OMA" id="MECDAME"/>
<proteinExistence type="inferred from homology"/>
<keyword evidence="7" id="KW-0132">Cell division</keyword>
<protein>
    <recommendedName>
        <fullName evidence="4">Condensin complex subunit 2</fullName>
    </recommendedName>
</protein>
<evidence type="ECO:0000256" key="2">
    <source>
        <dbReference type="ARBA" id="ARBA00004496"/>
    </source>
</evidence>
<dbReference type="GO" id="GO:0005737">
    <property type="term" value="C:cytoplasm"/>
    <property type="evidence" value="ECO:0007669"/>
    <property type="project" value="UniProtKB-SubCell"/>
</dbReference>
<name>A0A0A1UE28_ENTIV</name>
<dbReference type="InterPro" id="IPR022816">
    <property type="entry name" value="Condensin_barren_su2"/>
</dbReference>
<evidence type="ECO:0000256" key="9">
    <source>
        <dbReference type="ARBA" id="ARBA00023067"/>
    </source>
</evidence>
<evidence type="ECO:0000256" key="8">
    <source>
        <dbReference type="ARBA" id="ARBA00022776"/>
    </source>
</evidence>
<accession>A0A0A1UE28</accession>
<dbReference type="RefSeq" id="XP_004257826.1">
    <property type="nucleotide sequence ID" value="XM_004257778.1"/>
</dbReference>
<keyword evidence="6" id="KW-0963">Cytoplasm</keyword>
<reference evidence="11 12" key="1">
    <citation type="submission" date="2012-10" db="EMBL/GenBank/DDBJ databases">
        <authorList>
            <person name="Zafar N."/>
            <person name="Inman J."/>
            <person name="Hall N."/>
            <person name="Lorenzi H."/>
            <person name="Caler E."/>
        </authorList>
    </citation>
    <scope>NUCLEOTIDE SEQUENCE [LARGE SCALE GENOMIC DNA]</scope>
    <source>
        <strain evidence="11 12">IP1</strain>
    </source>
</reference>
<dbReference type="GO" id="GO:0007076">
    <property type="term" value="P:mitotic chromosome condensation"/>
    <property type="evidence" value="ECO:0007669"/>
    <property type="project" value="InterPro"/>
</dbReference>
<keyword evidence="10" id="KW-0131">Cell cycle</keyword>
<sequence length="494" mass="56633">MKKCDIEQLYTQCIQLCNTKKVTKKNAWEMPLIDIMEEVINDNKKTTFQTASTSIDASLQIYSCRVDDVYQAFYSFANHLNVNSEIEDDEDAYPEVSVHEKKNKKRTKKCETLEKNSTNLLSVKKGNDPMKRYTLDLLMKVFLEETSFTKYQVSGGGRIKGDWKDKMSIDDCEIPSKECDENKIIDSSYINFDTLENCFSPKEISKAPCAITPKMECDAMEDQSHDVEAIENDAGISRAVKESLKENGDILGISVNEGGYTYYAPMVFKEWVRRPKKAKAPCVRVKKSDIDFTKCVPAMNLPSEDQLKTFVSKKRKGLESGSCLDVPLLLKWTDEYEPLPTDPWDQDVRIPSIPQNCEIEKETISKLEETNMNEKQSSIIDGTIDNGFEKREEDCETFRTVEAPRLFNRIVIKPVDHPKLLDYETLEKMIFEFVNSSQENVSLIDIIKHLHMNLPQNLAIEATPHYCFVALLVLANKKKVKLINETVNKLFVTH</sequence>
<dbReference type="PANTHER" id="PTHR13108:SF9">
    <property type="entry name" value="CONDENSIN COMPLEX SUBUNIT 2"/>
    <property type="match status" value="1"/>
</dbReference>
<evidence type="ECO:0000256" key="10">
    <source>
        <dbReference type="ARBA" id="ARBA00023306"/>
    </source>
</evidence>
<keyword evidence="9" id="KW-0226">DNA condensation</keyword>
<evidence type="ECO:0000256" key="4">
    <source>
        <dbReference type="ARBA" id="ARBA00016065"/>
    </source>
</evidence>
<dbReference type="GeneID" id="14890080"/>
<dbReference type="GO" id="GO:0003682">
    <property type="term" value="F:chromatin binding"/>
    <property type="evidence" value="ECO:0007669"/>
    <property type="project" value="TreeGrafter"/>
</dbReference>
<dbReference type="AlphaFoldDB" id="A0A0A1UE28"/>
<evidence type="ECO:0000256" key="3">
    <source>
        <dbReference type="ARBA" id="ARBA00009471"/>
    </source>
</evidence>
<dbReference type="PANTHER" id="PTHR13108">
    <property type="entry name" value="CONDENSIN COMPLEX SUBUNIT 2"/>
    <property type="match status" value="1"/>
</dbReference>
<keyword evidence="12" id="KW-1185">Reference proteome</keyword>
<dbReference type="KEGG" id="eiv:EIN_267910"/>
<dbReference type="VEuPathDB" id="AmoebaDB:EIN_267910"/>
<dbReference type="GO" id="GO:0051301">
    <property type="term" value="P:cell division"/>
    <property type="evidence" value="ECO:0007669"/>
    <property type="project" value="UniProtKB-KW"/>
</dbReference>
<evidence type="ECO:0000256" key="6">
    <source>
        <dbReference type="ARBA" id="ARBA00022490"/>
    </source>
</evidence>
<dbReference type="Proteomes" id="UP000014680">
    <property type="component" value="Unassembled WGS sequence"/>
</dbReference>
<organism evidence="11 12">
    <name type="scientific">Entamoeba invadens IP1</name>
    <dbReference type="NCBI Taxonomy" id="370355"/>
    <lineage>
        <taxon>Eukaryota</taxon>
        <taxon>Amoebozoa</taxon>
        <taxon>Evosea</taxon>
        <taxon>Archamoebae</taxon>
        <taxon>Mastigamoebida</taxon>
        <taxon>Entamoebidae</taxon>
        <taxon>Entamoeba</taxon>
    </lineage>
</organism>